<protein>
    <submittedName>
        <fullName evidence="2">Uncharacterized protein</fullName>
    </submittedName>
</protein>
<name>A0AAJ0AFN2_9PEZI</name>
<dbReference type="Proteomes" id="UP001224890">
    <property type="component" value="Unassembled WGS sequence"/>
</dbReference>
<comment type="caution">
    <text evidence="2">The sequence shown here is derived from an EMBL/GenBank/DDBJ whole genome shotgun (WGS) entry which is preliminary data.</text>
</comment>
<accession>A0AAJ0AFN2</accession>
<evidence type="ECO:0000313" key="2">
    <source>
        <dbReference type="EMBL" id="KAK1660055.1"/>
    </source>
</evidence>
<proteinExistence type="predicted"/>
<evidence type="ECO:0000256" key="1">
    <source>
        <dbReference type="SAM" id="MobiDB-lite"/>
    </source>
</evidence>
<feature type="compositionally biased region" description="Basic and acidic residues" evidence="1">
    <location>
        <begin position="50"/>
        <end position="59"/>
    </location>
</feature>
<dbReference type="RefSeq" id="XP_060424819.1">
    <property type="nucleotide sequence ID" value="XM_060580718.1"/>
</dbReference>
<evidence type="ECO:0000313" key="3">
    <source>
        <dbReference type="Proteomes" id="UP001224890"/>
    </source>
</evidence>
<feature type="region of interest" description="Disordered" evidence="1">
    <location>
        <begin position="24"/>
        <end position="60"/>
    </location>
</feature>
<organism evidence="2 3">
    <name type="scientific">Colletotrichum godetiae</name>
    <dbReference type="NCBI Taxonomy" id="1209918"/>
    <lineage>
        <taxon>Eukaryota</taxon>
        <taxon>Fungi</taxon>
        <taxon>Dikarya</taxon>
        <taxon>Ascomycota</taxon>
        <taxon>Pezizomycotina</taxon>
        <taxon>Sordariomycetes</taxon>
        <taxon>Hypocreomycetidae</taxon>
        <taxon>Glomerellales</taxon>
        <taxon>Glomerellaceae</taxon>
        <taxon>Colletotrichum</taxon>
        <taxon>Colletotrichum acutatum species complex</taxon>
    </lineage>
</organism>
<dbReference type="GeneID" id="85465244"/>
<gene>
    <name evidence="2" type="ORF">BDP55DRAFT_754516</name>
</gene>
<sequence>MASDPTELTIQPIVGPTMQLVEFKMGSSGDSNLSPSSSAPKPKRSCLKNKSTDPDRKYIGSDSPGYFFQGSLEEELGYLKKYFRKRRHIAQMVAYIDQVRAEDAGAELARTGQSNDNDTDVPIGNHIITKPTVHFSEPLEMTYYCFEPEEAMTEYPGHATSNRRAWAEVSFEPGNEIKLDRFRTWYRCRRRRNGMLYYG</sequence>
<feature type="compositionally biased region" description="Low complexity" evidence="1">
    <location>
        <begin position="27"/>
        <end position="40"/>
    </location>
</feature>
<dbReference type="AlphaFoldDB" id="A0AAJ0AFN2"/>
<keyword evidence="3" id="KW-1185">Reference proteome</keyword>
<dbReference type="EMBL" id="JAHMHR010000053">
    <property type="protein sequence ID" value="KAK1660055.1"/>
    <property type="molecule type" value="Genomic_DNA"/>
</dbReference>
<reference evidence="2" key="1">
    <citation type="submission" date="2021-06" db="EMBL/GenBank/DDBJ databases">
        <title>Comparative genomics, transcriptomics and evolutionary studies reveal genomic signatures of adaptation to plant cell wall in hemibiotrophic fungi.</title>
        <authorList>
            <consortium name="DOE Joint Genome Institute"/>
            <person name="Baroncelli R."/>
            <person name="Diaz J.F."/>
            <person name="Benocci T."/>
            <person name="Peng M."/>
            <person name="Battaglia E."/>
            <person name="Haridas S."/>
            <person name="Andreopoulos W."/>
            <person name="Labutti K."/>
            <person name="Pangilinan J."/>
            <person name="Floch G.L."/>
            <person name="Makela M.R."/>
            <person name="Henrissat B."/>
            <person name="Grigoriev I.V."/>
            <person name="Crouch J.A."/>
            <person name="De Vries R.P."/>
            <person name="Sukno S.A."/>
            <person name="Thon M.R."/>
        </authorList>
    </citation>
    <scope>NUCLEOTIDE SEQUENCE</scope>
    <source>
        <strain evidence="2">CBS 193.32</strain>
    </source>
</reference>